<reference evidence="8" key="1">
    <citation type="submission" date="2023-05" db="EMBL/GenBank/DDBJ databases">
        <title>Whole genome sequence of Commensalibacter sp.</title>
        <authorList>
            <person name="Charoenyingcharoen P."/>
            <person name="Yukphan P."/>
        </authorList>
    </citation>
    <scope>NUCLEOTIDE SEQUENCE</scope>
    <source>
        <strain evidence="8">TBRC 16381</strain>
    </source>
</reference>
<evidence type="ECO:0000256" key="7">
    <source>
        <dbReference type="SAM" id="Phobius"/>
    </source>
</evidence>
<feature type="transmembrane region" description="Helical" evidence="7">
    <location>
        <begin position="60"/>
        <end position="76"/>
    </location>
</feature>
<organism evidence="8 9">
    <name type="scientific">Commensalibacter oyaizuii</name>
    <dbReference type="NCBI Taxonomy" id="3043873"/>
    <lineage>
        <taxon>Bacteria</taxon>
        <taxon>Pseudomonadati</taxon>
        <taxon>Pseudomonadota</taxon>
        <taxon>Alphaproteobacteria</taxon>
        <taxon>Acetobacterales</taxon>
        <taxon>Acetobacteraceae</taxon>
    </lineage>
</organism>
<dbReference type="RefSeq" id="WP_281447543.1">
    <property type="nucleotide sequence ID" value="NZ_JASBAO010000001.1"/>
</dbReference>
<dbReference type="InterPro" id="IPR007341">
    <property type="entry name" value="Transgly_assoc"/>
</dbReference>
<comment type="subcellular location">
    <subcellularLocation>
        <location evidence="1">Cell membrane</location>
        <topology evidence="1">Multi-pass membrane protein</topology>
    </subcellularLocation>
</comment>
<evidence type="ECO:0000256" key="4">
    <source>
        <dbReference type="ARBA" id="ARBA00022692"/>
    </source>
</evidence>
<evidence type="ECO:0000313" key="8">
    <source>
        <dbReference type="EMBL" id="MDI2090402.1"/>
    </source>
</evidence>
<feature type="transmembrane region" description="Helical" evidence="7">
    <location>
        <begin position="6"/>
        <end position="22"/>
    </location>
</feature>
<evidence type="ECO:0000256" key="3">
    <source>
        <dbReference type="ARBA" id="ARBA00022475"/>
    </source>
</evidence>
<dbReference type="Pfam" id="PF04226">
    <property type="entry name" value="Transgly_assoc"/>
    <property type="match status" value="1"/>
</dbReference>
<sequence length="89" mass="9758">MFTFIWAIIIGLIIGGIAKMLMPGKQPGGIIVTIILGMAGSSFATWLGQFLHLYHSGEKAGFFFSIIGALIILYLYKKAVEVMYNNQNS</sequence>
<dbReference type="PANTHER" id="PTHR33884">
    <property type="entry name" value="UPF0410 PROTEIN YMGE"/>
    <property type="match status" value="1"/>
</dbReference>
<evidence type="ECO:0000313" key="9">
    <source>
        <dbReference type="Proteomes" id="UP001431634"/>
    </source>
</evidence>
<name>A0ABT6PZV9_9PROT</name>
<dbReference type="Proteomes" id="UP001431634">
    <property type="component" value="Unassembled WGS sequence"/>
</dbReference>
<evidence type="ECO:0000256" key="6">
    <source>
        <dbReference type="ARBA" id="ARBA00023136"/>
    </source>
</evidence>
<comment type="similarity">
    <text evidence="2">Belongs to the UPF0410 family.</text>
</comment>
<evidence type="ECO:0000256" key="2">
    <source>
        <dbReference type="ARBA" id="ARBA00011006"/>
    </source>
</evidence>
<feature type="transmembrane region" description="Helical" evidence="7">
    <location>
        <begin position="29"/>
        <end position="48"/>
    </location>
</feature>
<dbReference type="PANTHER" id="PTHR33884:SF7">
    <property type="entry name" value="BSL8023 PROTEIN"/>
    <property type="match status" value="1"/>
</dbReference>
<evidence type="ECO:0000256" key="1">
    <source>
        <dbReference type="ARBA" id="ARBA00004651"/>
    </source>
</evidence>
<accession>A0ABT6PZV9</accession>
<keyword evidence="4 7" id="KW-0812">Transmembrane</keyword>
<keyword evidence="9" id="KW-1185">Reference proteome</keyword>
<keyword evidence="6 7" id="KW-0472">Membrane</keyword>
<keyword evidence="5 7" id="KW-1133">Transmembrane helix</keyword>
<gene>
    <name evidence="8" type="ORF">QJV27_03240</name>
</gene>
<evidence type="ECO:0000256" key="5">
    <source>
        <dbReference type="ARBA" id="ARBA00022989"/>
    </source>
</evidence>
<dbReference type="EMBL" id="JASBAO010000001">
    <property type="protein sequence ID" value="MDI2090402.1"/>
    <property type="molecule type" value="Genomic_DNA"/>
</dbReference>
<comment type="caution">
    <text evidence="8">The sequence shown here is derived from an EMBL/GenBank/DDBJ whole genome shotgun (WGS) entry which is preliminary data.</text>
</comment>
<protein>
    <submittedName>
        <fullName evidence="8">GlsB/YeaQ/YmgE family stress response membrane protein</fullName>
    </submittedName>
</protein>
<proteinExistence type="inferred from homology"/>
<keyword evidence="3" id="KW-1003">Cell membrane</keyword>